<dbReference type="Pfam" id="PF01694">
    <property type="entry name" value="Rhomboid"/>
    <property type="match status" value="2"/>
</dbReference>
<dbReference type="PANTHER" id="PTHR43731">
    <property type="entry name" value="RHOMBOID PROTEASE"/>
    <property type="match status" value="1"/>
</dbReference>
<keyword evidence="6" id="KW-0378">Hydrolase</keyword>
<dbReference type="GO" id="GO:0006465">
    <property type="term" value="P:signal peptide processing"/>
    <property type="evidence" value="ECO:0007669"/>
    <property type="project" value="TreeGrafter"/>
</dbReference>
<feature type="domain" description="Peptidase S54 rhomboid" evidence="9">
    <location>
        <begin position="415"/>
        <end position="540"/>
    </location>
</feature>
<reference evidence="11" key="1">
    <citation type="submission" date="2022-11" db="UniProtKB">
        <authorList>
            <consortium name="WormBaseParasite"/>
        </authorList>
    </citation>
    <scope>IDENTIFICATION</scope>
</reference>
<protein>
    <recommendedName>
        <fullName evidence="4">rhomboid protease</fullName>
        <ecNumber evidence="4">3.4.21.105</ecNumber>
    </recommendedName>
</protein>
<keyword evidence="8" id="KW-0472">Membrane</keyword>
<comment type="similarity">
    <text evidence="3">Belongs to the peptidase S54 family.</text>
</comment>
<comment type="catalytic activity">
    <reaction evidence="1">
        <text>Cleaves type-1 transmembrane domains using a catalytic dyad composed of serine and histidine that are contributed by different transmembrane domains.</text>
        <dbReference type="EC" id="3.4.21.105"/>
    </reaction>
</comment>
<dbReference type="InterPro" id="IPR035952">
    <property type="entry name" value="Rhomboid-like_sf"/>
</dbReference>
<comment type="subcellular location">
    <subcellularLocation>
        <location evidence="2">Membrane</location>
        <topology evidence="2">Multi-pass membrane protein</topology>
    </subcellularLocation>
</comment>
<evidence type="ECO:0000256" key="7">
    <source>
        <dbReference type="ARBA" id="ARBA00022989"/>
    </source>
</evidence>
<feature type="domain" description="Peptidase S54 rhomboid" evidence="9">
    <location>
        <begin position="137"/>
        <end position="233"/>
    </location>
</feature>
<evidence type="ECO:0000313" key="10">
    <source>
        <dbReference type="Proteomes" id="UP000887574"/>
    </source>
</evidence>
<evidence type="ECO:0000259" key="9">
    <source>
        <dbReference type="Pfam" id="PF01694"/>
    </source>
</evidence>
<keyword evidence="5" id="KW-0812">Transmembrane</keyword>
<dbReference type="GO" id="GO:0004252">
    <property type="term" value="F:serine-type endopeptidase activity"/>
    <property type="evidence" value="ECO:0007669"/>
    <property type="project" value="InterPro"/>
</dbReference>
<dbReference type="PANTHER" id="PTHR43731:SF14">
    <property type="entry name" value="PRESENILIN-ASSOCIATED RHOMBOID-LIKE PROTEIN, MITOCHONDRIAL"/>
    <property type="match status" value="1"/>
</dbReference>
<dbReference type="Proteomes" id="UP000887574">
    <property type="component" value="Unplaced"/>
</dbReference>
<dbReference type="InterPro" id="IPR050925">
    <property type="entry name" value="Rhomboid_protease_S54"/>
</dbReference>
<sequence>MKGTFEQSEMGFFRDSTPLRPASDLWKALGFTVVGGSVMYIIASISEYDKLKKRSQRIFQRWTSFDAMFNTDRNKLARRSSSYTEYFQNLSPAQLNTMKIIGVCALVTGAWKVPSLQPKMWQYFSNSFASKSLCMPMFLSVLSHKHLLHFGVNMYVLNSFAGAVTEKFLGVDQFNAMFFTGGLVSSLASLMHKCAIGSPIRALGISGAICTLLVYACSKMPEARLNVIFLPFFTRFVLRLEAFRPCRTSGGSLFGLVYAHWGEEFYCKHVRPYLFKKYKTLDIYSILKMYSNALCDFVPPIYTNQKLPKEATEVKVHYTNTMPFRPASDMWKVIAFTGVGGSLLYAGAGFCEYIKKYKPKKFEAFKNVSLEKLLSMKTPSVNSFITCVWAIPAMQRIMSQHFMTSFASKSLCLPMLFSNFSHASPLHLGVNMYALWNFAPDVIDRHTGVEQFNALYLTGGSYLRCYGASGAILSVFAYSCIKNNASVKPVFAGNEYSVPAQKALYALMMFDLCGLVLNWQIMDHAGHLGGSLFGMFYALYGEQWYRTQFLPRLYKFLNQKAPR</sequence>
<evidence type="ECO:0000256" key="4">
    <source>
        <dbReference type="ARBA" id="ARBA00013039"/>
    </source>
</evidence>
<evidence type="ECO:0000256" key="6">
    <source>
        <dbReference type="ARBA" id="ARBA00022801"/>
    </source>
</evidence>
<evidence type="ECO:0000313" key="11">
    <source>
        <dbReference type="WBParaSite" id="jg11803"/>
    </source>
</evidence>
<dbReference type="InterPro" id="IPR022764">
    <property type="entry name" value="Peptidase_S54_rhomboid_dom"/>
</dbReference>
<dbReference type="WBParaSite" id="jg11803">
    <property type="protein sequence ID" value="jg11803"/>
    <property type="gene ID" value="jg11803"/>
</dbReference>
<dbReference type="GO" id="GO:0016020">
    <property type="term" value="C:membrane"/>
    <property type="evidence" value="ECO:0007669"/>
    <property type="project" value="UniProtKB-SubCell"/>
</dbReference>
<name>A0A915CSZ1_9BILA</name>
<organism evidence="10 11">
    <name type="scientific">Ditylenchus dipsaci</name>
    <dbReference type="NCBI Taxonomy" id="166011"/>
    <lineage>
        <taxon>Eukaryota</taxon>
        <taxon>Metazoa</taxon>
        <taxon>Ecdysozoa</taxon>
        <taxon>Nematoda</taxon>
        <taxon>Chromadorea</taxon>
        <taxon>Rhabditida</taxon>
        <taxon>Tylenchina</taxon>
        <taxon>Tylenchomorpha</taxon>
        <taxon>Sphaerularioidea</taxon>
        <taxon>Anguinidae</taxon>
        <taxon>Anguininae</taxon>
        <taxon>Ditylenchus</taxon>
    </lineage>
</organism>
<evidence type="ECO:0000256" key="8">
    <source>
        <dbReference type="ARBA" id="ARBA00023136"/>
    </source>
</evidence>
<accession>A0A915CSZ1</accession>
<dbReference type="Gene3D" id="1.20.1540.10">
    <property type="entry name" value="Rhomboid-like"/>
    <property type="match status" value="2"/>
</dbReference>
<evidence type="ECO:0000256" key="1">
    <source>
        <dbReference type="ARBA" id="ARBA00000156"/>
    </source>
</evidence>
<dbReference type="EC" id="3.4.21.105" evidence="4"/>
<keyword evidence="7" id="KW-1133">Transmembrane helix</keyword>
<dbReference type="AlphaFoldDB" id="A0A915CSZ1"/>
<evidence type="ECO:0000256" key="3">
    <source>
        <dbReference type="ARBA" id="ARBA00009045"/>
    </source>
</evidence>
<evidence type="ECO:0000256" key="2">
    <source>
        <dbReference type="ARBA" id="ARBA00004141"/>
    </source>
</evidence>
<keyword evidence="10" id="KW-1185">Reference proteome</keyword>
<proteinExistence type="inferred from homology"/>
<evidence type="ECO:0000256" key="5">
    <source>
        <dbReference type="ARBA" id="ARBA00022692"/>
    </source>
</evidence>
<dbReference type="SUPFAM" id="SSF144091">
    <property type="entry name" value="Rhomboid-like"/>
    <property type="match status" value="2"/>
</dbReference>